<sequence>MVMSCLGGIVGWVMTQISTREFLGYVEEWVNGSYQKIGSMWPQKGGWEKWAQSEIGSFILSQDSTCDLLREQGVYVSKRKDADFLLNGMSMTASDKVVVELKCQSFENYKNFKKGLEEDISKLSRELKPGFSGADLLVLGIYFFQHSDIPPYFDKKVLDNGEVGMCWAIDLNS</sequence>
<keyword evidence="2" id="KW-1185">Reference proteome</keyword>
<evidence type="ECO:0000313" key="2">
    <source>
        <dbReference type="Proteomes" id="UP000181985"/>
    </source>
</evidence>
<dbReference type="OrthoDB" id="7067607at2"/>
<name>A0A1J0VH75_9GAMM</name>
<dbReference type="AlphaFoldDB" id="A0A1J0VH75"/>
<gene>
    <name evidence="1" type="ORF">BOX17_10715</name>
</gene>
<reference evidence="2" key="1">
    <citation type="submission" date="2016-11" db="EMBL/GenBank/DDBJ databases">
        <title>Halolamina sediminis sp. nov., an extremely halophilic archaeon isolated from solar salt.</title>
        <authorList>
            <person name="Koh H.-W."/>
            <person name="Rani S."/>
            <person name="Park S.-J."/>
        </authorList>
    </citation>
    <scope>NUCLEOTIDE SEQUENCE [LARGE SCALE GENOMIC DNA]</scope>
    <source>
        <strain evidence="2">Hb3</strain>
    </source>
</reference>
<evidence type="ECO:0000313" key="1">
    <source>
        <dbReference type="EMBL" id="APE31377.1"/>
    </source>
</evidence>
<dbReference type="KEGG" id="hsi:BOX17_10715"/>
<proteinExistence type="predicted"/>
<dbReference type="RefSeq" id="WP_071944448.1">
    <property type="nucleotide sequence ID" value="NZ_CP018139.1"/>
</dbReference>
<organism evidence="1 2">
    <name type="scientific">Halomonas aestuarii</name>
    <dbReference type="NCBI Taxonomy" id="1897729"/>
    <lineage>
        <taxon>Bacteria</taxon>
        <taxon>Pseudomonadati</taxon>
        <taxon>Pseudomonadota</taxon>
        <taxon>Gammaproteobacteria</taxon>
        <taxon>Oceanospirillales</taxon>
        <taxon>Halomonadaceae</taxon>
        <taxon>Halomonas</taxon>
    </lineage>
</organism>
<protein>
    <submittedName>
        <fullName evidence="1">Uncharacterized protein</fullName>
    </submittedName>
</protein>
<dbReference type="EMBL" id="CP018139">
    <property type="protein sequence ID" value="APE31377.1"/>
    <property type="molecule type" value="Genomic_DNA"/>
</dbReference>
<dbReference type="Proteomes" id="UP000181985">
    <property type="component" value="Chromosome"/>
</dbReference>
<accession>A0A1J0VH75</accession>